<dbReference type="EMBL" id="OU015567">
    <property type="protein sequence ID" value="CAG5109629.1"/>
    <property type="molecule type" value="Genomic_DNA"/>
</dbReference>
<name>A0ABN7SWD1_OIKDI</name>
<feature type="compositionally biased region" description="Acidic residues" evidence="1">
    <location>
        <begin position="242"/>
        <end position="252"/>
    </location>
</feature>
<sequence length="298" mass="33854">MKKFYLFFSAVAARRALFEETCIDEELQKDCMGITIILRVVFCARQNTACRSATPRCNEDCPCGENCPNGWQGCENPICPTTESIKSTTPGDSIFYPRCDGAGVAQLRFSGTKLLHLDRVSSGSAIRIVDMEILEGGIQRGRIEDALTKQQWRLNYWGSVNGGNFIMKDFGEGDFWRFVPHPTFPDTFQIHWDNDYHFDTHVNERNAITYQPQSCKFAELIFTSPKISGGETSISVSFDDSNSSEDEDDDSDYVSTRENRQEDGGDTAKQSKRHRKMSIIADEEGMKEKLHDFLWFPL</sequence>
<feature type="region of interest" description="Disordered" evidence="1">
    <location>
        <begin position="233"/>
        <end position="281"/>
    </location>
</feature>
<protein>
    <submittedName>
        <fullName evidence="2">Oidioi.mRNA.OKI2018_I69.chr2.g4147.t1.cds</fullName>
    </submittedName>
</protein>
<gene>
    <name evidence="2" type="ORF">OKIOD_LOCUS12912</name>
</gene>
<reference evidence="2 3" key="1">
    <citation type="submission" date="2021-04" db="EMBL/GenBank/DDBJ databases">
        <authorList>
            <person name="Bliznina A."/>
        </authorList>
    </citation>
    <scope>NUCLEOTIDE SEQUENCE [LARGE SCALE GENOMIC DNA]</scope>
</reference>
<dbReference type="Proteomes" id="UP001158576">
    <property type="component" value="Chromosome 2"/>
</dbReference>
<keyword evidence="3" id="KW-1185">Reference proteome</keyword>
<proteinExistence type="predicted"/>
<evidence type="ECO:0000313" key="3">
    <source>
        <dbReference type="Proteomes" id="UP001158576"/>
    </source>
</evidence>
<organism evidence="2 3">
    <name type="scientific">Oikopleura dioica</name>
    <name type="common">Tunicate</name>
    <dbReference type="NCBI Taxonomy" id="34765"/>
    <lineage>
        <taxon>Eukaryota</taxon>
        <taxon>Metazoa</taxon>
        <taxon>Chordata</taxon>
        <taxon>Tunicata</taxon>
        <taxon>Appendicularia</taxon>
        <taxon>Copelata</taxon>
        <taxon>Oikopleuridae</taxon>
        <taxon>Oikopleura</taxon>
    </lineage>
</organism>
<accession>A0ABN7SWD1</accession>
<evidence type="ECO:0000313" key="2">
    <source>
        <dbReference type="EMBL" id="CAG5109629.1"/>
    </source>
</evidence>
<evidence type="ECO:0000256" key="1">
    <source>
        <dbReference type="SAM" id="MobiDB-lite"/>
    </source>
</evidence>